<dbReference type="EMBL" id="BJNT01000047">
    <property type="protein sequence ID" value="GEC87655.1"/>
    <property type="molecule type" value="Genomic_DNA"/>
</dbReference>
<reference evidence="1 2" key="1">
    <citation type="submission" date="2019-06" db="EMBL/GenBank/DDBJ databases">
        <title>Whole genome shotgun sequence of Corynebacterium variabile NBRC 15286.</title>
        <authorList>
            <person name="Hosoyama A."/>
            <person name="Uohara A."/>
            <person name="Ohji S."/>
            <person name="Ichikawa N."/>
        </authorList>
    </citation>
    <scope>NUCLEOTIDE SEQUENCE [LARGE SCALE GENOMIC DNA]</scope>
    <source>
        <strain evidence="1 2">NBRC 15286</strain>
    </source>
</reference>
<accession>A0A4Y4C3P4</accession>
<dbReference type="GeneID" id="82889039"/>
<organism evidence="1 2">
    <name type="scientific">Corynebacterium variabile</name>
    <dbReference type="NCBI Taxonomy" id="1727"/>
    <lineage>
        <taxon>Bacteria</taxon>
        <taxon>Bacillati</taxon>
        <taxon>Actinomycetota</taxon>
        <taxon>Actinomycetes</taxon>
        <taxon>Mycobacteriales</taxon>
        <taxon>Corynebacteriaceae</taxon>
        <taxon>Corynebacterium</taxon>
    </lineage>
</organism>
<sequence length="169" mass="18542">MKLYPYARLNHHEGGPDHVVALFSSSPSKRTAAFIKSCAVDRTEDLDGLLAAAWEMLGAELPIDGVALSRLCLDAYTAVGGDDQPIRPGDAEADRSPGSWATWLQAADGEFYQFRVDISHDKWSESSVPELISVIVFSDPLPGEKKSGWAYPRPGYNLTGEPVRPFRLH</sequence>
<gene>
    <name evidence="1" type="ORF">CVA01_29690</name>
</gene>
<comment type="caution">
    <text evidence="1">The sequence shown here is derived from an EMBL/GenBank/DDBJ whole genome shotgun (WGS) entry which is preliminary data.</text>
</comment>
<name>A0A4Y4C3P4_9CORY</name>
<dbReference type="RefSeq" id="WP_141331807.1">
    <property type="nucleotide sequence ID" value="NZ_BJNT01000047.1"/>
</dbReference>
<dbReference type="AlphaFoldDB" id="A0A4Y4C3P4"/>
<dbReference type="Proteomes" id="UP000319986">
    <property type="component" value="Unassembled WGS sequence"/>
</dbReference>
<evidence type="ECO:0000313" key="1">
    <source>
        <dbReference type="EMBL" id="GEC87655.1"/>
    </source>
</evidence>
<evidence type="ECO:0000313" key="2">
    <source>
        <dbReference type="Proteomes" id="UP000319986"/>
    </source>
</evidence>
<proteinExistence type="predicted"/>
<protein>
    <submittedName>
        <fullName evidence="1">Uncharacterized protein</fullName>
    </submittedName>
</protein>